<dbReference type="EMBL" id="JAUKUD010000003">
    <property type="protein sequence ID" value="KAK0749474.1"/>
    <property type="molecule type" value="Genomic_DNA"/>
</dbReference>
<accession>A0AA40K831</accession>
<dbReference type="AlphaFoldDB" id="A0AA40K831"/>
<name>A0AA40K831_9PEZI</name>
<keyword evidence="2" id="KW-1185">Reference proteome</keyword>
<reference evidence="1" key="1">
    <citation type="submission" date="2023-06" db="EMBL/GenBank/DDBJ databases">
        <title>Genome-scale phylogeny and comparative genomics of the fungal order Sordariales.</title>
        <authorList>
            <consortium name="Lawrence Berkeley National Laboratory"/>
            <person name="Hensen N."/>
            <person name="Bonometti L."/>
            <person name="Westerberg I."/>
            <person name="Brannstrom I.O."/>
            <person name="Guillou S."/>
            <person name="Cros-Aarteil S."/>
            <person name="Calhoun S."/>
            <person name="Haridas S."/>
            <person name="Kuo A."/>
            <person name="Mondo S."/>
            <person name="Pangilinan J."/>
            <person name="Riley R."/>
            <person name="LaButti K."/>
            <person name="Andreopoulos B."/>
            <person name="Lipzen A."/>
            <person name="Chen C."/>
            <person name="Yanf M."/>
            <person name="Daum C."/>
            <person name="Ng V."/>
            <person name="Clum A."/>
            <person name="Steindorff A."/>
            <person name="Ohm R."/>
            <person name="Martin F."/>
            <person name="Silar P."/>
            <person name="Natvig D."/>
            <person name="Lalanne C."/>
            <person name="Gautier V."/>
            <person name="Ament-velasquez S.L."/>
            <person name="Kruys A."/>
            <person name="Hutchinson M.I."/>
            <person name="Powell A.J."/>
            <person name="Barry K."/>
            <person name="Miller A.N."/>
            <person name="Grigoriev I.V."/>
            <person name="Debuchy R."/>
            <person name="Gladieux P."/>
            <person name="Thoren M.H."/>
            <person name="Johannesson H."/>
        </authorList>
    </citation>
    <scope>NUCLEOTIDE SEQUENCE</scope>
    <source>
        <strain evidence="1">SMH3187-1</strain>
    </source>
</reference>
<evidence type="ECO:0000313" key="1">
    <source>
        <dbReference type="EMBL" id="KAK0749474.1"/>
    </source>
</evidence>
<comment type="caution">
    <text evidence="1">The sequence shown here is derived from an EMBL/GenBank/DDBJ whole genome shotgun (WGS) entry which is preliminary data.</text>
</comment>
<sequence>MKDEWKRLVDFVHTLASSTSLRPWDTLSLTTRESLRRLFGESAKPYYDTRHASPALVQAWLWHALEDNLFSDPDKWATPQWEAYGSLCASFRCRRAGTLDSAITLEEHGESRVYAENEFHYWRMLTMRIMGGEELGAFGTNAYQHTSVDRLVDRLMGKLAEIIDEPDRPLSTYENRVRCIARFAVSTDFQIHRSSPHVMIAWRLPNVANAAAMKGRPFRKSSALQDYDNLFEREAGDQIDFVVSPGVFQSGQPNIRFDEGRWRYPIRVAISGALDDPMADYRAMIRGSK</sequence>
<dbReference type="Proteomes" id="UP001172155">
    <property type="component" value="Unassembled WGS sequence"/>
</dbReference>
<proteinExistence type="predicted"/>
<protein>
    <submittedName>
        <fullName evidence="1">Uncharacterized protein</fullName>
    </submittedName>
</protein>
<gene>
    <name evidence="1" type="ORF">B0T18DRAFT_389058</name>
</gene>
<evidence type="ECO:0000313" key="2">
    <source>
        <dbReference type="Proteomes" id="UP001172155"/>
    </source>
</evidence>
<organism evidence="1 2">
    <name type="scientific">Schizothecium vesticola</name>
    <dbReference type="NCBI Taxonomy" id="314040"/>
    <lineage>
        <taxon>Eukaryota</taxon>
        <taxon>Fungi</taxon>
        <taxon>Dikarya</taxon>
        <taxon>Ascomycota</taxon>
        <taxon>Pezizomycotina</taxon>
        <taxon>Sordariomycetes</taxon>
        <taxon>Sordariomycetidae</taxon>
        <taxon>Sordariales</taxon>
        <taxon>Schizotheciaceae</taxon>
        <taxon>Schizothecium</taxon>
    </lineage>
</organism>